<dbReference type="InterPro" id="IPR038765">
    <property type="entry name" value="Papain-like_cys_pep_sf"/>
</dbReference>
<name>A0A0S8GCV2_UNCT6</name>
<dbReference type="Pfam" id="PF01841">
    <property type="entry name" value="Transglut_core"/>
    <property type="match status" value="1"/>
</dbReference>
<dbReference type="AlphaFoldDB" id="A0A0S8GCV2"/>
<keyword evidence="1" id="KW-0812">Transmembrane</keyword>
<dbReference type="SUPFAM" id="SSF54001">
    <property type="entry name" value="Cysteine proteinases"/>
    <property type="match status" value="1"/>
</dbReference>
<dbReference type="SMART" id="SM00460">
    <property type="entry name" value="TGc"/>
    <property type="match status" value="1"/>
</dbReference>
<evidence type="ECO:0000256" key="1">
    <source>
        <dbReference type="SAM" id="Phobius"/>
    </source>
</evidence>
<dbReference type="PANTHER" id="PTHR33490:SF3">
    <property type="entry name" value="CONSERVED INTEGRAL MEMBRANE PROTEIN"/>
    <property type="match status" value="1"/>
</dbReference>
<feature type="domain" description="Transglutaminase-like" evidence="2">
    <location>
        <begin position="421"/>
        <end position="480"/>
    </location>
</feature>
<keyword evidence="1" id="KW-1133">Transmembrane helix</keyword>
<keyword evidence="1" id="KW-0472">Membrane</keyword>
<gene>
    <name evidence="3" type="ORF">AMJ82_03160</name>
</gene>
<dbReference type="InterPro" id="IPR002931">
    <property type="entry name" value="Transglutaminase-like"/>
</dbReference>
<dbReference type="Proteomes" id="UP000051717">
    <property type="component" value="Unassembled WGS sequence"/>
</dbReference>
<sequence>MADGHADARKTIMPARRSILWPVFSIVAVFWILMMGTLVQRMRSGVPSMMPERPPGVFEGIGRETRWMGVYLRGKKIGHAVTSSERRPDGTVRLFDRSVMRLTVQGTVEEITTKLDCVARGDYSLESLSFEMKSGDHQLEVEGRVEGGRLFVTLITAGDTSDLTFTLPKETFLPASMELLLGGKDLRPGETYAFPLFDPMTLTQEQARVTVIGTEPLSIEGEEVVATKLDVWFLGISQSVWLDDLGRILKEEAPMGLVMVRESPESAVAWGPETGSVDLLTLYSVPVDETIAVPRDLIYVKAEMSGCDPDRLELERGRQRVLSEDPCVVEITAAQPSSVDGPEAKYSILLYGDALRPTPLIQAAHPEIVARTMAILAQDPKTQGLATPALDPWSKSKRLATWVHRHVRKIPTASMPSALDVLHTLEGDCNEHAVLLAALTRAAGIPAKVILGVVYQDGAFYYHAWNRVYVGEWVDIDAAFGQEVADASHIALLEGDAEQLPQLLGLIGQLDIDILEYRYR</sequence>
<accession>A0A0S8GCV2</accession>
<evidence type="ECO:0000313" key="4">
    <source>
        <dbReference type="Proteomes" id="UP000051717"/>
    </source>
</evidence>
<evidence type="ECO:0000313" key="3">
    <source>
        <dbReference type="EMBL" id="KPK70481.1"/>
    </source>
</evidence>
<comment type="caution">
    <text evidence="3">The sequence shown here is derived from an EMBL/GenBank/DDBJ whole genome shotgun (WGS) entry which is preliminary data.</text>
</comment>
<reference evidence="3 4" key="1">
    <citation type="journal article" date="2015" name="Microbiome">
        <title>Genomic resolution of linkages in carbon, nitrogen, and sulfur cycling among widespread estuary sediment bacteria.</title>
        <authorList>
            <person name="Baker B.J."/>
            <person name="Lazar C.S."/>
            <person name="Teske A.P."/>
            <person name="Dick G.J."/>
        </authorList>
    </citation>
    <scope>NUCLEOTIDE SEQUENCE [LARGE SCALE GENOMIC DNA]</scope>
    <source>
        <strain evidence="3">SM23_40</strain>
    </source>
</reference>
<proteinExistence type="predicted"/>
<dbReference type="PANTHER" id="PTHR33490">
    <property type="entry name" value="BLR5614 PROTEIN-RELATED"/>
    <property type="match status" value="1"/>
</dbReference>
<evidence type="ECO:0000259" key="2">
    <source>
        <dbReference type="SMART" id="SM00460"/>
    </source>
</evidence>
<organism evidence="3 4">
    <name type="scientific">candidate division TA06 bacterium SM23_40</name>
    <dbReference type="NCBI Taxonomy" id="1703774"/>
    <lineage>
        <taxon>Bacteria</taxon>
        <taxon>Bacteria division TA06</taxon>
    </lineage>
</organism>
<feature type="transmembrane region" description="Helical" evidence="1">
    <location>
        <begin position="19"/>
        <end position="39"/>
    </location>
</feature>
<protein>
    <recommendedName>
        <fullName evidence="2">Transglutaminase-like domain-containing protein</fullName>
    </recommendedName>
</protein>
<dbReference type="Gene3D" id="3.10.620.30">
    <property type="match status" value="1"/>
</dbReference>
<dbReference type="EMBL" id="LJUI01000015">
    <property type="protein sequence ID" value="KPK70481.1"/>
    <property type="molecule type" value="Genomic_DNA"/>
</dbReference>